<dbReference type="Proteomes" id="UP000606974">
    <property type="component" value="Unassembled WGS sequence"/>
</dbReference>
<evidence type="ECO:0000313" key="1">
    <source>
        <dbReference type="EMBL" id="KAF7503881.1"/>
    </source>
</evidence>
<evidence type="ECO:0000313" key="2">
    <source>
        <dbReference type="Proteomes" id="UP000606974"/>
    </source>
</evidence>
<dbReference type="EMBL" id="JAACFV010000157">
    <property type="protein sequence ID" value="KAF7503881.1"/>
    <property type="molecule type" value="Genomic_DNA"/>
</dbReference>
<dbReference type="AlphaFoldDB" id="A0A8H7AB65"/>
<gene>
    <name evidence="1" type="ORF">GJ744_003021</name>
</gene>
<accession>A0A8H7AB65</accession>
<organism evidence="1 2">
    <name type="scientific">Endocarpon pusillum</name>
    <dbReference type="NCBI Taxonomy" id="364733"/>
    <lineage>
        <taxon>Eukaryota</taxon>
        <taxon>Fungi</taxon>
        <taxon>Dikarya</taxon>
        <taxon>Ascomycota</taxon>
        <taxon>Pezizomycotina</taxon>
        <taxon>Eurotiomycetes</taxon>
        <taxon>Chaetothyriomycetidae</taxon>
        <taxon>Verrucariales</taxon>
        <taxon>Verrucariaceae</taxon>
        <taxon>Endocarpon</taxon>
    </lineage>
</organism>
<comment type="caution">
    <text evidence="1">The sequence shown here is derived from an EMBL/GenBank/DDBJ whole genome shotgun (WGS) entry which is preliminary data.</text>
</comment>
<protein>
    <submittedName>
        <fullName evidence="1">Uncharacterized protein</fullName>
    </submittedName>
</protein>
<reference evidence="1" key="1">
    <citation type="submission" date="2020-02" db="EMBL/GenBank/DDBJ databases">
        <authorList>
            <person name="Palmer J.M."/>
        </authorList>
    </citation>
    <scope>NUCLEOTIDE SEQUENCE</scope>
    <source>
        <strain evidence="1">EPUS1.4</strain>
        <tissue evidence="1">Thallus</tissue>
    </source>
</reference>
<keyword evidence="2" id="KW-1185">Reference proteome</keyword>
<name>A0A8H7AB65_9EURO</name>
<sequence length="97" mass="10861">MRLLLNGLQTAGSFAITTQYPLEGIGNGSSLRDLFWFPSERVPCKAARSIENSLLLAYSSICSEKSPSRAKKVWRKRHGSFNRDLHCNSSLAFFVHS</sequence>
<proteinExistence type="predicted"/>